<dbReference type="AlphaFoldDB" id="F0WBX0"/>
<evidence type="ECO:0000313" key="3">
    <source>
        <dbReference type="EMBL" id="CCA18649.1"/>
    </source>
</evidence>
<protein>
    <submittedName>
        <fullName evidence="3">AlNc14C54G4158 protein</fullName>
    </submittedName>
</protein>
<feature type="compositionally biased region" description="Basic and acidic residues" evidence="2">
    <location>
        <begin position="204"/>
        <end position="213"/>
    </location>
</feature>
<organism evidence="3">
    <name type="scientific">Albugo laibachii Nc14</name>
    <dbReference type="NCBI Taxonomy" id="890382"/>
    <lineage>
        <taxon>Eukaryota</taxon>
        <taxon>Sar</taxon>
        <taxon>Stramenopiles</taxon>
        <taxon>Oomycota</taxon>
        <taxon>Peronosporomycetes</taxon>
        <taxon>Albuginales</taxon>
        <taxon>Albuginaceae</taxon>
        <taxon>Albugo</taxon>
    </lineage>
</organism>
<dbReference type="HOGENOM" id="CLU_603283_0_0_1"/>
<keyword evidence="1" id="KW-0175">Coiled coil</keyword>
<accession>F0WBX0</accession>
<reference evidence="3" key="1">
    <citation type="journal article" date="2011" name="PLoS Biol.">
        <title>Gene gain and loss during evolution of obligate parasitism in the white rust pathogen of Arabidopsis thaliana.</title>
        <authorList>
            <person name="Kemen E."/>
            <person name="Gardiner A."/>
            <person name="Schultz-Larsen T."/>
            <person name="Kemen A.C."/>
            <person name="Balmuth A.L."/>
            <person name="Robert-Seilaniantz A."/>
            <person name="Bailey K."/>
            <person name="Holub E."/>
            <person name="Studholme D.J."/>
            <person name="Maclean D."/>
            <person name="Jones J.D."/>
        </authorList>
    </citation>
    <scope>NUCLEOTIDE SEQUENCE</scope>
</reference>
<reference evidence="3" key="2">
    <citation type="submission" date="2011-02" db="EMBL/GenBank/DDBJ databases">
        <authorList>
            <person name="MacLean D."/>
        </authorList>
    </citation>
    <scope>NUCLEOTIDE SEQUENCE</scope>
</reference>
<feature type="coiled-coil region" evidence="1">
    <location>
        <begin position="110"/>
        <end position="172"/>
    </location>
</feature>
<dbReference type="EMBL" id="FR824099">
    <property type="protein sequence ID" value="CCA18649.1"/>
    <property type="molecule type" value="Genomic_DNA"/>
</dbReference>
<name>F0WBX0_9STRA</name>
<evidence type="ECO:0000256" key="1">
    <source>
        <dbReference type="SAM" id="Coils"/>
    </source>
</evidence>
<sequence length="454" mass="53238">MTPQSVDPNRAEWSLALEVELEKVRTEGDVIYVKTQGERKSIEETNKMIKETEALLKEQRKQEADYIYYSRNQQVHRVGNRTRNGRRQLYLIEKHGNRLKSISSERNNELRRLRKRVDSLRHIKMEEELKEHKLTEEIRQKKMVNHQHQADIEILRKKQLALKEETAALQRELEIDKNEFRIKDQALSAELSNILRDSTQDTTRNSEMEESRSLEGTSSPHPQIIQARKTLNHMTSATRLNLEEHITSFEQKKSLLEQLMHESQVSHLDEFIAWYTEQEDVKKDIYERIQAISLDNATLKETAAKNEQKIAHLQKIKGVVEPTKTKLNSEAAATQLEIDRTLSKHWAQELDQVIAKLQALRLPLENLWSCISSNPRDNQGYDQHASGEDEVSLLRLLGSVEERVMVHIMRQSANSQDEIDKSEILQRFRRYRGLEKRSQIRINNFSELTNNAWL</sequence>
<proteinExistence type="predicted"/>
<gene>
    <name evidence="3" type="primary">AlNc14C54G4158</name>
    <name evidence="3" type="ORF">ALNC14_047920</name>
</gene>
<feature type="region of interest" description="Disordered" evidence="2">
    <location>
        <begin position="193"/>
        <end position="221"/>
    </location>
</feature>
<evidence type="ECO:0000256" key="2">
    <source>
        <dbReference type="SAM" id="MobiDB-lite"/>
    </source>
</evidence>